<organism evidence="3 4">
    <name type="scientific">Suillus luteus UH-Slu-Lm8-n1</name>
    <dbReference type="NCBI Taxonomy" id="930992"/>
    <lineage>
        <taxon>Eukaryota</taxon>
        <taxon>Fungi</taxon>
        <taxon>Dikarya</taxon>
        <taxon>Basidiomycota</taxon>
        <taxon>Agaricomycotina</taxon>
        <taxon>Agaricomycetes</taxon>
        <taxon>Agaricomycetidae</taxon>
        <taxon>Boletales</taxon>
        <taxon>Suillineae</taxon>
        <taxon>Suillaceae</taxon>
        <taxon>Suillus</taxon>
    </lineage>
</organism>
<feature type="domain" description="Heterokaryon incompatibility" evidence="2">
    <location>
        <begin position="113"/>
        <end position="200"/>
    </location>
</feature>
<dbReference type="InterPro" id="IPR010730">
    <property type="entry name" value="HET"/>
</dbReference>
<dbReference type="STRING" id="930992.A0A0D0AJR6"/>
<gene>
    <name evidence="3" type="ORF">CY34DRAFT_162106</name>
</gene>
<sequence>MHGAQRYKEAIETFEIMLSKLDNSADTQLQELRRQYVSPSEAETMIGRAIYLELDCAPLRLLNTSTGRLCDREAQINAFKTSVDYKELLSNTMKHVSRRVERIERAVAEYFGYAMLSHRWEEKEPLLHDIQDNVVYKLDPVDGNVKLQSFCKTTRTAGYRWGWIDTCCIDKRNNAELQESVNSMFAWYRHSALTIIYLSDVPPSCKSGAMAKSIWNTRGWTLPEFLAPKSVLFYHQDWSLYLDDHTPNHKESAMIMQELEDATCIDAQSLVAFRPGMKDARQKLQWASTRITTVQEDVAYSLLGIFGINLPLMYGETKQNALGRLLQEIVAQSGDLTALNWIGISSEFNSCLPADITSYSTSPYAPSSMSEYETQIAISSLQDAAIPELALDLYSKLKCLSAPRFAHRRLHLPCIAFPVTGVRRRHVEDKELSFTYEVKADGLHELQITTEVKLPQFSRGRPTRRTFLLVRPWDHRLLGLPDFSDDVQSVDDWSEPGSPFSPSPSPGEQWSVRSESNLQALRLLFGLGQPFAAFLLAQQRGGEYKRIASDSAIIAQVQDVAYVHGLMDTRILEIL</sequence>
<evidence type="ECO:0000259" key="2">
    <source>
        <dbReference type="Pfam" id="PF06985"/>
    </source>
</evidence>
<evidence type="ECO:0000256" key="1">
    <source>
        <dbReference type="SAM" id="MobiDB-lite"/>
    </source>
</evidence>
<dbReference type="OrthoDB" id="2641668at2759"/>
<reference evidence="3 4" key="1">
    <citation type="submission" date="2014-04" db="EMBL/GenBank/DDBJ databases">
        <authorList>
            <consortium name="DOE Joint Genome Institute"/>
            <person name="Kuo A."/>
            <person name="Ruytinx J."/>
            <person name="Rineau F."/>
            <person name="Colpaert J."/>
            <person name="Kohler A."/>
            <person name="Nagy L.G."/>
            <person name="Floudas D."/>
            <person name="Copeland A."/>
            <person name="Barry K.W."/>
            <person name="Cichocki N."/>
            <person name="Veneault-Fourrey C."/>
            <person name="LaButti K."/>
            <person name="Lindquist E.A."/>
            <person name="Lipzen A."/>
            <person name="Lundell T."/>
            <person name="Morin E."/>
            <person name="Murat C."/>
            <person name="Sun H."/>
            <person name="Tunlid A."/>
            <person name="Henrissat B."/>
            <person name="Grigoriev I.V."/>
            <person name="Hibbett D.S."/>
            <person name="Martin F."/>
            <person name="Nordberg H.P."/>
            <person name="Cantor M.N."/>
            <person name="Hua S.X."/>
        </authorList>
    </citation>
    <scope>NUCLEOTIDE SEQUENCE [LARGE SCALE GENOMIC DNA]</scope>
    <source>
        <strain evidence="3 4">UH-Slu-Lm8-n1</strain>
    </source>
</reference>
<name>A0A0D0AJR6_9AGAM</name>
<accession>A0A0D0AJR6</accession>
<dbReference type="PANTHER" id="PTHR10622">
    <property type="entry name" value="HET DOMAIN-CONTAINING PROTEIN"/>
    <property type="match status" value="1"/>
</dbReference>
<dbReference type="InParanoid" id="A0A0D0AJR6"/>
<reference evidence="4" key="2">
    <citation type="submission" date="2015-01" db="EMBL/GenBank/DDBJ databases">
        <title>Evolutionary Origins and Diversification of the Mycorrhizal Mutualists.</title>
        <authorList>
            <consortium name="DOE Joint Genome Institute"/>
            <consortium name="Mycorrhizal Genomics Consortium"/>
            <person name="Kohler A."/>
            <person name="Kuo A."/>
            <person name="Nagy L.G."/>
            <person name="Floudas D."/>
            <person name="Copeland A."/>
            <person name="Barry K.W."/>
            <person name="Cichocki N."/>
            <person name="Veneault-Fourrey C."/>
            <person name="LaButti K."/>
            <person name="Lindquist E.A."/>
            <person name="Lipzen A."/>
            <person name="Lundell T."/>
            <person name="Morin E."/>
            <person name="Murat C."/>
            <person name="Riley R."/>
            <person name="Ohm R."/>
            <person name="Sun H."/>
            <person name="Tunlid A."/>
            <person name="Henrissat B."/>
            <person name="Grigoriev I.V."/>
            <person name="Hibbett D.S."/>
            <person name="Martin F."/>
        </authorList>
    </citation>
    <scope>NUCLEOTIDE SEQUENCE [LARGE SCALE GENOMIC DNA]</scope>
    <source>
        <strain evidence="4">UH-Slu-Lm8-n1</strain>
    </source>
</reference>
<dbReference type="EMBL" id="KN835248">
    <property type="protein sequence ID" value="KIK42091.1"/>
    <property type="molecule type" value="Genomic_DNA"/>
</dbReference>
<dbReference type="AlphaFoldDB" id="A0A0D0AJR6"/>
<evidence type="ECO:0000313" key="3">
    <source>
        <dbReference type="EMBL" id="KIK42091.1"/>
    </source>
</evidence>
<proteinExistence type="predicted"/>
<dbReference type="PANTHER" id="PTHR10622:SF10">
    <property type="entry name" value="HET DOMAIN-CONTAINING PROTEIN"/>
    <property type="match status" value="1"/>
</dbReference>
<keyword evidence="4" id="KW-1185">Reference proteome</keyword>
<dbReference type="Pfam" id="PF06985">
    <property type="entry name" value="HET"/>
    <property type="match status" value="1"/>
</dbReference>
<protein>
    <recommendedName>
        <fullName evidence="2">Heterokaryon incompatibility domain-containing protein</fullName>
    </recommendedName>
</protein>
<dbReference type="Proteomes" id="UP000054485">
    <property type="component" value="Unassembled WGS sequence"/>
</dbReference>
<evidence type="ECO:0000313" key="4">
    <source>
        <dbReference type="Proteomes" id="UP000054485"/>
    </source>
</evidence>
<dbReference type="HOGENOM" id="CLU_000288_138_6_1"/>
<feature type="region of interest" description="Disordered" evidence="1">
    <location>
        <begin position="490"/>
        <end position="511"/>
    </location>
</feature>